<accession>A0A4Q1BPU1</accession>
<evidence type="ECO:0000256" key="1">
    <source>
        <dbReference type="SAM" id="MobiDB-lite"/>
    </source>
</evidence>
<dbReference type="GO" id="GO:0006198">
    <property type="term" value="P:cAMP catabolic process"/>
    <property type="evidence" value="ECO:0007669"/>
    <property type="project" value="InterPro"/>
</dbReference>
<feature type="region of interest" description="Disordered" evidence="1">
    <location>
        <begin position="194"/>
        <end position="252"/>
    </location>
</feature>
<evidence type="ECO:0008006" key="4">
    <source>
        <dbReference type="Google" id="ProtNLM"/>
    </source>
</evidence>
<dbReference type="CDD" id="cd07735">
    <property type="entry name" value="class_II_PDE_MBL-fold"/>
    <property type="match status" value="1"/>
</dbReference>
<dbReference type="Proteomes" id="UP000289152">
    <property type="component" value="Unassembled WGS sequence"/>
</dbReference>
<dbReference type="OrthoDB" id="258495at2759"/>
<dbReference type="VEuPathDB" id="FungiDB:TREMEDRAFT_35751"/>
<gene>
    <name evidence="2" type="ORF">M231_02837</name>
</gene>
<name>A0A4Q1BPU1_TREME</name>
<reference evidence="2 3" key="1">
    <citation type="submission" date="2016-06" db="EMBL/GenBank/DDBJ databases">
        <title>Evolution of pathogenesis and genome organization in the Tremellales.</title>
        <authorList>
            <person name="Cuomo C."/>
            <person name="Litvintseva A."/>
            <person name="Heitman J."/>
            <person name="Chen Y."/>
            <person name="Sun S."/>
            <person name="Springer D."/>
            <person name="Dromer F."/>
            <person name="Young S."/>
            <person name="Zeng Q."/>
            <person name="Chapman S."/>
            <person name="Gujja S."/>
            <person name="Saif S."/>
            <person name="Birren B."/>
        </authorList>
    </citation>
    <scope>NUCLEOTIDE SEQUENCE [LARGE SCALE GENOMIC DNA]</scope>
    <source>
        <strain evidence="2 3">ATCC 28783</strain>
    </source>
</reference>
<dbReference type="VEuPathDB" id="FungiDB:TREMEDRAFT_66025"/>
<feature type="compositionally biased region" description="Polar residues" evidence="1">
    <location>
        <begin position="366"/>
        <end position="394"/>
    </location>
</feature>
<dbReference type="GO" id="GO:0047555">
    <property type="term" value="F:3',5'-cyclic-GMP phosphodiesterase activity"/>
    <property type="evidence" value="ECO:0007669"/>
    <property type="project" value="TreeGrafter"/>
</dbReference>
<comment type="caution">
    <text evidence="2">The sequence shown here is derived from an EMBL/GenBank/DDBJ whole genome shotgun (WGS) entry which is preliminary data.</text>
</comment>
<dbReference type="GO" id="GO:0004115">
    <property type="term" value="F:3',5'-cyclic-AMP phosphodiesterase activity"/>
    <property type="evidence" value="ECO:0007669"/>
    <property type="project" value="InterPro"/>
</dbReference>
<feature type="compositionally biased region" description="Polar residues" evidence="1">
    <location>
        <begin position="209"/>
        <end position="223"/>
    </location>
</feature>
<keyword evidence="3" id="KW-1185">Reference proteome</keyword>
<feature type="region of interest" description="Disordered" evidence="1">
    <location>
        <begin position="537"/>
        <end position="562"/>
    </location>
</feature>
<dbReference type="AlphaFoldDB" id="A0A4Q1BPU1"/>
<dbReference type="PANTHER" id="PTHR28283:SF1">
    <property type="entry name" value="3',5'-CYCLIC-NUCLEOTIDE PHOSPHODIESTERASE 1"/>
    <property type="match status" value="1"/>
</dbReference>
<protein>
    <recommendedName>
        <fullName evidence="4">PDEase domain-containing protein</fullName>
    </recommendedName>
</protein>
<feature type="compositionally biased region" description="Pro residues" evidence="1">
    <location>
        <begin position="194"/>
        <end position="204"/>
    </location>
</feature>
<dbReference type="STRING" id="5217.A0A4Q1BPU1"/>
<feature type="compositionally biased region" description="Polar residues" evidence="1">
    <location>
        <begin position="540"/>
        <end position="562"/>
    </location>
</feature>
<dbReference type="PANTHER" id="PTHR28283">
    <property type="entry name" value="3',5'-CYCLIC-NUCLEOTIDE PHOSPHODIESTERASE 1"/>
    <property type="match status" value="1"/>
</dbReference>
<evidence type="ECO:0000313" key="2">
    <source>
        <dbReference type="EMBL" id="RXK39903.1"/>
    </source>
</evidence>
<evidence type="ECO:0000313" key="3">
    <source>
        <dbReference type="Proteomes" id="UP000289152"/>
    </source>
</evidence>
<proteinExistence type="predicted"/>
<dbReference type="InterPro" id="IPR000396">
    <property type="entry name" value="Pdiesterase2"/>
</dbReference>
<feature type="region of interest" description="Disordered" evidence="1">
    <location>
        <begin position="366"/>
        <end position="423"/>
    </location>
</feature>
<feature type="region of interest" description="Disordered" evidence="1">
    <location>
        <begin position="1"/>
        <end position="22"/>
    </location>
</feature>
<dbReference type="InParanoid" id="A0A4Q1BPU1"/>
<organism evidence="2 3">
    <name type="scientific">Tremella mesenterica</name>
    <name type="common">Jelly fungus</name>
    <dbReference type="NCBI Taxonomy" id="5217"/>
    <lineage>
        <taxon>Eukaryota</taxon>
        <taxon>Fungi</taxon>
        <taxon>Dikarya</taxon>
        <taxon>Basidiomycota</taxon>
        <taxon>Agaricomycotina</taxon>
        <taxon>Tremellomycetes</taxon>
        <taxon>Tremellales</taxon>
        <taxon>Tremellaceae</taxon>
        <taxon>Tremella</taxon>
    </lineage>
</organism>
<dbReference type="GO" id="GO:1902660">
    <property type="term" value="P:negative regulation of glucose mediated signaling pathway"/>
    <property type="evidence" value="ECO:0007669"/>
    <property type="project" value="TreeGrafter"/>
</dbReference>
<dbReference type="Pfam" id="PF02112">
    <property type="entry name" value="PDEase_II"/>
    <property type="match status" value="1"/>
</dbReference>
<feature type="compositionally biased region" description="Low complexity" evidence="1">
    <location>
        <begin position="395"/>
        <end position="407"/>
    </location>
</feature>
<dbReference type="FunCoup" id="A0A4Q1BPU1">
    <property type="interactions" value="35"/>
</dbReference>
<dbReference type="EMBL" id="SDIL01000025">
    <property type="protein sequence ID" value="RXK39903.1"/>
    <property type="molecule type" value="Genomic_DNA"/>
</dbReference>
<sequence length="913" mass="101028">MSRSTGEVKEHTGPDFERSGKEIETIGSAIQSSGIVQPRLQSQIDGIGEIEWTERERRIEEDVKKINQTTDLGGENVMGTRGCTFELIVLGSGGGPLETDCSGYLLKPIKRRWEDGFLALEGGSGLGALVSLFREKDPSDMFPDLVFPSTHNTPVLKAAYVFSFLECYLITHAHLDHNLSLILLSGSVPSRIPPPSHPITPLSPLPHSQTPIPEASTSSSPKQHLSKSIPHDNSQSITPTNPPPRIIEVEPPPPVRPPVYAIKHTLDKLAMAYGGDLWPQLGSWAQEELPENRKKRRKTSLAHTGPNDGSGVIFSPLILAQTHRPLHPTLPITTLAFPVNHGCTSKGTYESSAFFIRYDPGALSSNSESVIHQDSHNSSSPQRPTLFTSFGNVDSSTPRSSSSTTSSNHLHAETKSTIPLEGHSDVKHVATTVRNSGEGREFLFFGDVESGWRSEEERNVDQARGEESERLNRAIWEEAATSWIAGRLAGVFIECSYDSSRPQSLMFGHLSPPGLYHELTTLATLVRSRLPLPPKWFKSPSGQTDISNNTPTSSIDTKSQSFHNVPSQSQLHLLASNISTETTTSTQSTISSQSSYKRDVVTSKVPNTTSEQYMTHSPLSPIMTNPYTAPTQIIKPLEGLRIFVTHMKENLVPHPSGRALQEIIMSELVDLEDKGKLGVEFIHVKRGDRIWIHHSVLAGSGEEEDDGVNFDPDDIEMIEEREPRNPTGFTRTVNRNDRPLKRIFTSGVLGNTMISKSGRYEGKVYLDPSKRLISGTYPEYLLSTSKHPSTVDDEETEVKTGSKREIVTIEEDNTDELSYYEIYAGGDLGSDNLYWYSKKRRRTTDQDPSRYIPNISTKAIFEFLNSLLVGYTGTNDEEIPGREVLEKIVFQITRSDNVDSHMISKAVGSSVRC</sequence>
<feature type="compositionally biased region" description="Pro residues" evidence="1">
    <location>
        <begin position="240"/>
        <end position="252"/>
    </location>
</feature>